<proteinExistence type="predicted"/>
<gene>
    <name evidence="1" type="ORF">L9F63_022683</name>
</gene>
<name>A0AAD8EA59_DIPPU</name>
<dbReference type="Proteomes" id="UP001233999">
    <property type="component" value="Unassembled WGS sequence"/>
</dbReference>
<evidence type="ECO:0000313" key="2">
    <source>
        <dbReference type="Proteomes" id="UP001233999"/>
    </source>
</evidence>
<dbReference type="AlphaFoldDB" id="A0AAD8EA59"/>
<feature type="non-terminal residue" evidence="1">
    <location>
        <position position="1"/>
    </location>
</feature>
<sequence length="93" mass="10239">RSSLSVFSLAVGLSPNSYEFFIRVLASLWPRVFPLTRMSCSSVVTIVTMASHHGLSPIPVTMDMGLSPNSDELFIRVLVSPCHVTITRHHSRG</sequence>
<organism evidence="1 2">
    <name type="scientific">Diploptera punctata</name>
    <name type="common">Pacific beetle cockroach</name>
    <dbReference type="NCBI Taxonomy" id="6984"/>
    <lineage>
        <taxon>Eukaryota</taxon>
        <taxon>Metazoa</taxon>
        <taxon>Ecdysozoa</taxon>
        <taxon>Arthropoda</taxon>
        <taxon>Hexapoda</taxon>
        <taxon>Insecta</taxon>
        <taxon>Pterygota</taxon>
        <taxon>Neoptera</taxon>
        <taxon>Polyneoptera</taxon>
        <taxon>Dictyoptera</taxon>
        <taxon>Blattodea</taxon>
        <taxon>Blaberoidea</taxon>
        <taxon>Blaberidae</taxon>
        <taxon>Diplopterinae</taxon>
        <taxon>Diploptera</taxon>
    </lineage>
</organism>
<dbReference type="EMBL" id="JASPKZ010007697">
    <property type="protein sequence ID" value="KAJ9582970.1"/>
    <property type="molecule type" value="Genomic_DNA"/>
</dbReference>
<reference evidence="1" key="2">
    <citation type="submission" date="2023-05" db="EMBL/GenBank/DDBJ databases">
        <authorList>
            <person name="Fouks B."/>
        </authorList>
    </citation>
    <scope>NUCLEOTIDE SEQUENCE</scope>
    <source>
        <strain evidence="1">Stay&amp;Tobe</strain>
        <tissue evidence="1">Testes</tissue>
    </source>
</reference>
<reference evidence="1" key="1">
    <citation type="journal article" date="2023" name="IScience">
        <title>Live-bearing cockroach genome reveals convergent evolutionary mechanisms linked to viviparity in insects and beyond.</title>
        <authorList>
            <person name="Fouks B."/>
            <person name="Harrison M.C."/>
            <person name="Mikhailova A.A."/>
            <person name="Marchal E."/>
            <person name="English S."/>
            <person name="Carruthers M."/>
            <person name="Jennings E.C."/>
            <person name="Chiamaka E.L."/>
            <person name="Frigard R.A."/>
            <person name="Pippel M."/>
            <person name="Attardo G.M."/>
            <person name="Benoit J.B."/>
            <person name="Bornberg-Bauer E."/>
            <person name="Tobe S.S."/>
        </authorList>
    </citation>
    <scope>NUCLEOTIDE SEQUENCE</scope>
    <source>
        <strain evidence="1">Stay&amp;Tobe</strain>
    </source>
</reference>
<comment type="caution">
    <text evidence="1">The sequence shown here is derived from an EMBL/GenBank/DDBJ whole genome shotgun (WGS) entry which is preliminary data.</text>
</comment>
<keyword evidence="2" id="KW-1185">Reference proteome</keyword>
<protein>
    <submittedName>
        <fullName evidence="1">Uncharacterized protein</fullName>
    </submittedName>
</protein>
<accession>A0AAD8EA59</accession>
<evidence type="ECO:0000313" key="1">
    <source>
        <dbReference type="EMBL" id="KAJ9582970.1"/>
    </source>
</evidence>
<feature type="non-terminal residue" evidence="1">
    <location>
        <position position="93"/>
    </location>
</feature>